<feature type="region of interest" description="Disordered" evidence="1">
    <location>
        <begin position="165"/>
        <end position="207"/>
    </location>
</feature>
<evidence type="ECO:0000313" key="3">
    <source>
        <dbReference type="EMBL" id="MFD1311070.1"/>
    </source>
</evidence>
<feature type="compositionally biased region" description="Low complexity" evidence="1">
    <location>
        <begin position="180"/>
        <end position="190"/>
    </location>
</feature>
<organism evidence="3 4">
    <name type="scientific">Streptomyces kaempferi</name>
    <dbReference type="NCBI Taxonomy" id="333725"/>
    <lineage>
        <taxon>Bacteria</taxon>
        <taxon>Bacillati</taxon>
        <taxon>Actinomycetota</taxon>
        <taxon>Actinomycetes</taxon>
        <taxon>Kitasatosporales</taxon>
        <taxon>Streptomycetaceae</taxon>
        <taxon>Streptomyces</taxon>
    </lineage>
</organism>
<gene>
    <name evidence="3" type="ORF">ACFQ5X_35265</name>
</gene>
<comment type="caution">
    <text evidence="3">The sequence shown here is derived from an EMBL/GenBank/DDBJ whole genome shotgun (WGS) entry which is preliminary data.</text>
</comment>
<evidence type="ECO:0000259" key="2">
    <source>
        <dbReference type="Pfam" id="PF14104"/>
    </source>
</evidence>
<evidence type="ECO:0000313" key="4">
    <source>
        <dbReference type="Proteomes" id="UP001597058"/>
    </source>
</evidence>
<accession>A0ABW3XP27</accession>
<sequence>MLVSVLKAGHSGLLESRLGSAPKGIGRHARTVDDSQLAGIIDEVCPVGANPFLTHGQVIEAMVSNRLTSAAPLVRMGDRVHTGVVEEGPGVDPGLLNGDHPAWALDAIAPELQRIAGTVEAGAIAEFGIDVGRLHWDVTSTSAHSACPTEGEDANYPVMKYGLPNDRRGISSRSKRGIRRPGIPGTPGSSAAVRALPRTGTTWPPTEGITLLRTRDGA</sequence>
<dbReference type="EMBL" id="JBHTMM010000067">
    <property type="protein sequence ID" value="MFD1311070.1"/>
    <property type="molecule type" value="Genomic_DNA"/>
</dbReference>
<reference evidence="4" key="1">
    <citation type="journal article" date="2019" name="Int. J. Syst. Evol. Microbiol.">
        <title>The Global Catalogue of Microorganisms (GCM) 10K type strain sequencing project: providing services to taxonomists for standard genome sequencing and annotation.</title>
        <authorList>
            <consortium name="The Broad Institute Genomics Platform"/>
            <consortium name="The Broad Institute Genome Sequencing Center for Infectious Disease"/>
            <person name="Wu L."/>
            <person name="Ma J."/>
        </authorList>
    </citation>
    <scope>NUCLEOTIDE SEQUENCE [LARGE SCALE GENOMIC DNA]</scope>
    <source>
        <strain evidence="4">CGMCC 4.7020</strain>
    </source>
</reference>
<keyword evidence="4" id="KW-1185">Reference proteome</keyword>
<dbReference type="Proteomes" id="UP001597058">
    <property type="component" value="Unassembled WGS sequence"/>
</dbReference>
<dbReference type="InterPro" id="IPR025457">
    <property type="entry name" value="DUF4277"/>
</dbReference>
<protein>
    <submittedName>
        <fullName evidence="3">DUF4277 domain-containing protein</fullName>
    </submittedName>
</protein>
<name>A0ABW3XP27_9ACTN</name>
<proteinExistence type="predicted"/>
<feature type="domain" description="DUF4277" evidence="2">
    <location>
        <begin position="30"/>
        <end position="109"/>
    </location>
</feature>
<dbReference type="Pfam" id="PF14104">
    <property type="entry name" value="DUF4277"/>
    <property type="match status" value="1"/>
</dbReference>
<dbReference type="RefSeq" id="WP_381234106.1">
    <property type="nucleotide sequence ID" value="NZ_JBHSKH010000019.1"/>
</dbReference>
<evidence type="ECO:0000256" key="1">
    <source>
        <dbReference type="SAM" id="MobiDB-lite"/>
    </source>
</evidence>